<dbReference type="EMBL" id="OU503041">
    <property type="protein sequence ID" value="CAI9762803.1"/>
    <property type="molecule type" value="Genomic_DNA"/>
</dbReference>
<accession>A0AAD1Z4K5</accession>
<reference evidence="1" key="1">
    <citation type="submission" date="2023-05" db="EMBL/GenBank/DDBJ databases">
        <authorList>
            <person name="Huff M."/>
        </authorList>
    </citation>
    <scope>NUCLEOTIDE SEQUENCE</scope>
</reference>
<evidence type="ECO:0000313" key="1">
    <source>
        <dbReference type="EMBL" id="CAI9762803.1"/>
    </source>
</evidence>
<gene>
    <name evidence="1" type="ORF">FPE_LOCUS10233</name>
</gene>
<dbReference type="Proteomes" id="UP000834106">
    <property type="component" value="Chromosome 6"/>
</dbReference>
<dbReference type="Pfam" id="PF02458">
    <property type="entry name" value="Transferase"/>
    <property type="match status" value="1"/>
</dbReference>
<dbReference type="AlphaFoldDB" id="A0AAD1Z4K5"/>
<name>A0AAD1Z4K5_9LAMI</name>
<keyword evidence="2" id="KW-1185">Reference proteome</keyword>
<evidence type="ECO:0000313" key="2">
    <source>
        <dbReference type="Proteomes" id="UP000834106"/>
    </source>
</evidence>
<proteinExistence type="predicted"/>
<organism evidence="1 2">
    <name type="scientific">Fraxinus pennsylvanica</name>
    <dbReference type="NCBI Taxonomy" id="56036"/>
    <lineage>
        <taxon>Eukaryota</taxon>
        <taxon>Viridiplantae</taxon>
        <taxon>Streptophyta</taxon>
        <taxon>Embryophyta</taxon>
        <taxon>Tracheophyta</taxon>
        <taxon>Spermatophyta</taxon>
        <taxon>Magnoliopsida</taxon>
        <taxon>eudicotyledons</taxon>
        <taxon>Gunneridae</taxon>
        <taxon>Pentapetalae</taxon>
        <taxon>asterids</taxon>
        <taxon>lamiids</taxon>
        <taxon>Lamiales</taxon>
        <taxon>Oleaceae</taxon>
        <taxon>Oleeae</taxon>
        <taxon>Fraxinus</taxon>
    </lineage>
</organism>
<protein>
    <submittedName>
        <fullName evidence="1">Uncharacterized protein</fullName>
    </submittedName>
</protein>
<sequence>MEPNKAYGNNQLISVVKAAYPILEANPSELAALMKNAALDQIEKIENAIEKDNGVSDLIVYGANLTFANLEEAKFYEFDYREEKPVYVRYRVDGVGDEGDILVFPGPLKNGRTIMAILPENESTSLASVPYNLYSIQKQNPEAMQQKPDPKKGQNPTGIFYSHDLDKDKACCVPRQRTQAGATRLPLTLYAENRYKNCRMLTTQRGPPEIPSILLDNFYEFYHFTYSY</sequence>